<dbReference type="Pfam" id="PF00999">
    <property type="entry name" value="Na_H_Exchanger"/>
    <property type="match status" value="1"/>
</dbReference>
<dbReference type="InterPro" id="IPR036721">
    <property type="entry name" value="RCK_C_sf"/>
</dbReference>
<feature type="transmembrane region" description="Helical" evidence="10">
    <location>
        <begin position="224"/>
        <end position="253"/>
    </location>
</feature>
<dbReference type="InterPro" id="IPR006037">
    <property type="entry name" value="RCK_C"/>
</dbReference>
<dbReference type="Pfam" id="PF03471">
    <property type="entry name" value="CorC_HlyC"/>
    <property type="match status" value="1"/>
</dbReference>
<feature type="transmembrane region" description="Helical" evidence="10">
    <location>
        <begin position="191"/>
        <end position="212"/>
    </location>
</feature>
<dbReference type="PANTHER" id="PTHR32507:SF7">
    <property type="entry name" value="K(+)_H(+) ANTIPORTER NHAP2"/>
    <property type="match status" value="1"/>
</dbReference>
<keyword evidence="3" id="KW-0050">Antiport</keyword>
<dbReference type="OrthoDB" id="9810759at2"/>
<dbReference type="PANTHER" id="PTHR32507">
    <property type="entry name" value="NA(+)/H(+) ANTIPORTER 1"/>
    <property type="match status" value="1"/>
</dbReference>
<evidence type="ECO:0000259" key="11">
    <source>
        <dbReference type="PROSITE" id="PS51202"/>
    </source>
</evidence>
<dbReference type="RefSeq" id="WP_114279249.1">
    <property type="nucleotide sequence ID" value="NZ_QPJY01000003.1"/>
</dbReference>
<evidence type="ECO:0000256" key="6">
    <source>
        <dbReference type="ARBA" id="ARBA00022692"/>
    </source>
</evidence>
<keyword evidence="6 10" id="KW-0812">Transmembrane</keyword>
<feature type="transmembrane region" description="Helical" evidence="10">
    <location>
        <begin position="6"/>
        <end position="23"/>
    </location>
</feature>
<evidence type="ECO:0000256" key="8">
    <source>
        <dbReference type="ARBA" id="ARBA00023065"/>
    </source>
</evidence>
<evidence type="ECO:0000256" key="3">
    <source>
        <dbReference type="ARBA" id="ARBA00022449"/>
    </source>
</evidence>
<dbReference type="GO" id="GO:0006813">
    <property type="term" value="P:potassium ion transport"/>
    <property type="evidence" value="ECO:0007669"/>
    <property type="project" value="UniProtKB-KW"/>
</dbReference>
<feature type="transmembrane region" description="Helical" evidence="10">
    <location>
        <begin position="303"/>
        <end position="322"/>
    </location>
</feature>
<sequence length="574" mass="59753">MDALNHALLVGAVLMFAGILLGGVSARFGLPALLVFLVVGMLGGEDGPGGIAFDDYGISVLVGNLALAVILLDGGLRTRYATFRVALGPSLSLATVGVLITAGLLGASAAWLLGVDWRLGLLLGAVVGSTDAAAVFSLLRAGGVRLNDRVAAALELESGLNDPMAVFLTLTLVAVLSGQMTEPATALPLALFKQFGLGLAAGVGFGHAIGWVQDHARVGEGLQALLLASAGVLVFALTNALGGSGFLAVYLVGLTAGNRERPVGEGALRAMDGLAWLAQSGMFLLLGLLVAPREGLAVAGPALLLAGILMLVARPLAVWLTLLPFRFAAREVAFIAWVGLRGAVPIVLALFPLLAGVEGAELIFNITFYVVLLSLLLQGTSLAWVARRLKVCVPPRPEPFSSVPLDTGAGEAFALVQYRVLPESRAAGHVPATLRLPERCEAVAVFRGGLRFTDLAALRLEVGDIVSLLAPAAFSERLAEWFRSDTGPFAAREVYGDFTLDAGARVADVVSFYNAGEVPPPLAAATLAEALERLLHHRAVEGDEVVIGNLHLTVREMVNGEIRKVGLKLLRPAE</sequence>
<dbReference type="NCBIfam" id="NF003714">
    <property type="entry name" value="PRK05326.1-1"/>
    <property type="match status" value="1"/>
</dbReference>
<evidence type="ECO:0000256" key="1">
    <source>
        <dbReference type="ARBA" id="ARBA00004651"/>
    </source>
</evidence>
<keyword evidence="5" id="KW-0630">Potassium</keyword>
<evidence type="ECO:0000313" key="12">
    <source>
        <dbReference type="EMBL" id="RCX31052.1"/>
    </source>
</evidence>
<dbReference type="AlphaFoldDB" id="A0A369CAJ9"/>
<feature type="transmembrane region" description="Helical" evidence="10">
    <location>
        <begin position="362"/>
        <end position="386"/>
    </location>
</feature>
<keyword evidence="2" id="KW-0813">Transport</keyword>
<feature type="transmembrane region" description="Helical" evidence="10">
    <location>
        <begin position="88"/>
        <end position="113"/>
    </location>
</feature>
<dbReference type="GO" id="GO:0005886">
    <property type="term" value="C:plasma membrane"/>
    <property type="evidence" value="ECO:0007669"/>
    <property type="project" value="UniProtKB-SubCell"/>
</dbReference>
<feature type="transmembrane region" description="Helical" evidence="10">
    <location>
        <begin position="273"/>
        <end position="291"/>
    </location>
</feature>
<keyword evidence="7 10" id="KW-1133">Transmembrane helix</keyword>
<dbReference type="InterPro" id="IPR005170">
    <property type="entry name" value="Transptr-assoc_dom"/>
</dbReference>
<dbReference type="NCBIfam" id="NF003716">
    <property type="entry name" value="PRK05326.1-3"/>
    <property type="match status" value="1"/>
</dbReference>
<keyword evidence="9 10" id="KW-0472">Membrane</keyword>
<dbReference type="SMART" id="SM01091">
    <property type="entry name" value="CorC_HlyC"/>
    <property type="match status" value="1"/>
</dbReference>
<protein>
    <submittedName>
        <fullName evidence="12">Potassium/proton antiporter (CPA1 family)</fullName>
    </submittedName>
</protein>
<comment type="caution">
    <text evidence="12">The sequence shown here is derived from an EMBL/GenBank/DDBJ whole genome shotgun (WGS) entry which is preliminary data.</text>
</comment>
<dbReference type="EMBL" id="QPJY01000003">
    <property type="protein sequence ID" value="RCX31052.1"/>
    <property type="molecule type" value="Genomic_DNA"/>
</dbReference>
<feature type="transmembrane region" description="Helical" evidence="10">
    <location>
        <begin position="334"/>
        <end position="355"/>
    </location>
</feature>
<feature type="transmembrane region" description="Helical" evidence="10">
    <location>
        <begin position="119"/>
        <end position="139"/>
    </location>
</feature>
<evidence type="ECO:0000256" key="4">
    <source>
        <dbReference type="ARBA" id="ARBA00022475"/>
    </source>
</evidence>
<evidence type="ECO:0000256" key="5">
    <source>
        <dbReference type="ARBA" id="ARBA00022538"/>
    </source>
</evidence>
<dbReference type="InterPro" id="IPR038770">
    <property type="entry name" value="Na+/solute_symporter_sf"/>
</dbReference>
<proteinExistence type="predicted"/>
<comment type="subcellular location">
    <subcellularLocation>
        <location evidence="1">Cell membrane</location>
        <topology evidence="1">Multi-pass membrane protein</topology>
    </subcellularLocation>
</comment>
<keyword evidence="13" id="KW-1185">Reference proteome</keyword>
<keyword evidence="5" id="KW-0633">Potassium transport</keyword>
<dbReference type="NCBIfam" id="NF003715">
    <property type="entry name" value="PRK05326.1-2"/>
    <property type="match status" value="1"/>
</dbReference>
<accession>A0A369CAJ9</accession>
<evidence type="ECO:0000256" key="10">
    <source>
        <dbReference type="SAM" id="Phobius"/>
    </source>
</evidence>
<dbReference type="GO" id="GO:0008324">
    <property type="term" value="F:monoatomic cation transmembrane transporter activity"/>
    <property type="evidence" value="ECO:0007669"/>
    <property type="project" value="InterPro"/>
</dbReference>
<feature type="domain" description="RCK C-terminal" evidence="11">
    <location>
        <begin position="403"/>
        <end position="484"/>
    </location>
</feature>
<keyword evidence="4" id="KW-1003">Cell membrane</keyword>
<dbReference type="GO" id="GO:1902600">
    <property type="term" value="P:proton transmembrane transport"/>
    <property type="evidence" value="ECO:0007669"/>
    <property type="project" value="InterPro"/>
</dbReference>
<evidence type="ECO:0000256" key="7">
    <source>
        <dbReference type="ARBA" id="ARBA00022989"/>
    </source>
</evidence>
<gene>
    <name evidence="12" type="ORF">DFQ59_10316</name>
</gene>
<feature type="transmembrane region" description="Helical" evidence="10">
    <location>
        <begin position="56"/>
        <end position="76"/>
    </location>
</feature>
<keyword evidence="8" id="KW-0406">Ion transport</keyword>
<evidence type="ECO:0000256" key="9">
    <source>
        <dbReference type="ARBA" id="ARBA00023136"/>
    </source>
</evidence>
<reference evidence="12 13" key="1">
    <citation type="submission" date="2018-07" db="EMBL/GenBank/DDBJ databases">
        <title>Genomic Encyclopedia of Type Strains, Phase IV (KMG-IV): sequencing the most valuable type-strain genomes for metagenomic binning, comparative biology and taxonomic classification.</title>
        <authorList>
            <person name="Goeker M."/>
        </authorList>
    </citation>
    <scope>NUCLEOTIDE SEQUENCE [LARGE SCALE GENOMIC DNA]</scope>
    <source>
        <strain evidence="12 13">DSM 26407</strain>
    </source>
</reference>
<dbReference type="Proteomes" id="UP000252707">
    <property type="component" value="Unassembled WGS sequence"/>
</dbReference>
<dbReference type="InterPro" id="IPR006153">
    <property type="entry name" value="Cation/H_exchanger_TM"/>
</dbReference>
<organism evidence="12 13">
    <name type="scientific">Thioalbus denitrificans</name>
    <dbReference type="NCBI Taxonomy" id="547122"/>
    <lineage>
        <taxon>Bacteria</taxon>
        <taxon>Pseudomonadati</taxon>
        <taxon>Pseudomonadota</taxon>
        <taxon>Gammaproteobacteria</taxon>
        <taxon>Chromatiales</taxon>
        <taxon>Ectothiorhodospiraceae</taxon>
        <taxon>Thioalbus</taxon>
    </lineage>
</organism>
<name>A0A369CAJ9_9GAMM</name>
<dbReference type="Gene3D" id="1.20.1530.20">
    <property type="match status" value="1"/>
</dbReference>
<dbReference type="SUPFAM" id="SSF116726">
    <property type="entry name" value="TrkA C-terminal domain-like"/>
    <property type="match status" value="1"/>
</dbReference>
<dbReference type="GO" id="GO:0015297">
    <property type="term" value="F:antiporter activity"/>
    <property type="evidence" value="ECO:0007669"/>
    <property type="project" value="UniProtKB-KW"/>
</dbReference>
<dbReference type="PROSITE" id="PS51202">
    <property type="entry name" value="RCK_C"/>
    <property type="match status" value="1"/>
</dbReference>
<evidence type="ECO:0000313" key="13">
    <source>
        <dbReference type="Proteomes" id="UP000252707"/>
    </source>
</evidence>
<evidence type="ECO:0000256" key="2">
    <source>
        <dbReference type="ARBA" id="ARBA00022448"/>
    </source>
</evidence>